<evidence type="ECO:0000256" key="2">
    <source>
        <dbReference type="ARBA" id="ARBA00012438"/>
    </source>
</evidence>
<dbReference type="SMART" id="SM00387">
    <property type="entry name" value="HATPase_c"/>
    <property type="match status" value="1"/>
</dbReference>
<dbReference type="Gene3D" id="1.10.287.130">
    <property type="match status" value="1"/>
</dbReference>
<dbReference type="SUPFAM" id="SSF47384">
    <property type="entry name" value="Homodimeric domain of signal transducing histidine kinase"/>
    <property type="match status" value="1"/>
</dbReference>
<dbReference type="GO" id="GO:0000155">
    <property type="term" value="F:phosphorelay sensor kinase activity"/>
    <property type="evidence" value="ECO:0007669"/>
    <property type="project" value="InterPro"/>
</dbReference>
<name>A0A150PHP3_SORCE</name>
<comment type="caution">
    <text evidence="7">The sequence shown here is derived from an EMBL/GenBank/DDBJ whole genome shotgun (WGS) entry which is preliminary data.</text>
</comment>
<dbReference type="Gene3D" id="3.30.450.40">
    <property type="match status" value="1"/>
</dbReference>
<dbReference type="CDD" id="cd00082">
    <property type="entry name" value="HisKA"/>
    <property type="match status" value="1"/>
</dbReference>
<dbReference type="InterPro" id="IPR036097">
    <property type="entry name" value="HisK_dim/P_sf"/>
</dbReference>
<dbReference type="PRINTS" id="PR00344">
    <property type="entry name" value="BCTRLSENSOR"/>
</dbReference>
<dbReference type="InterPro" id="IPR036890">
    <property type="entry name" value="HATPase_C_sf"/>
</dbReference>
<dbReference type="EMBL" id="JELX01002492">
    <property type="protein sequence ID" value="KYF55207.1"/>
    <property type="molecule type" value="Genomic_DNA"/>
</dbReference>
<dbReference type="AlphaFoldDB" id="A0A150PHP3"/>
<evidence type="ECO:0000256" key="4">
    <source>
        <dbReference type="ARBA" id="ARBA00022679"/>
    </source>
</evidence>
<comment type="catalytic activity">
    <reaction evidence="1">
        <text>ATP + protein L-histidine = ADP + protein N-phospho-L-histidine.</text>
        <dbReference type="EC" id="2.7.13.3"/>
    </reaction>
</comment>
<dbReference type="EC" id="2.7.13.3" evidence="2"/>
<keyword evidence="5" id="KW-0418">Kinase</keyword>
<feature type="domain" description="Histidine kinase" evidence="6">
    <location>
        <begin position="207"/>
        <end position="425"/>
    </location>
</feature>
<proteinExistence type="predicted"/>
<dbReference type="Pfam" id="PF13185">
    <property type="entry name" value="GAF_2"/>
    <property type="match status" value="1"/>
</dbReference>
<sequence>MDPCLTVGLDEGDPARADGPAQGAGPLLRGQNRILRMVAAGEPLSQVLDALIRFMEAQSGKALCSVLLVDASKTHLRWASAPSLPEAYNQDVDGLRIGAVSGSCGTAVHRKRPVIVSDIEHDPLWARARELALSHDLRACTSAPILDGQGEPLGTFAFYYREPRAPSSRDLALLEISRDLAGIAIERSQSTARIEEALRARDNFLTVASHELKTPIATLLLQITSLERLQRAAGSMPLREIAPKLGNLERQGKKLLKLVEQLLDATQLLSGRLEVERAPVDLTQTVRDVVGRLLEGVAEVAPEVEIHAEGPVVCEGDGFRIEQVIVNLLSNAWKFGRGAPVEISVERSDSAARLVVRDHGIGIAPADHARIFQQFERAVSVRNYGGLGLGLWVTRQLVERMQGRISVQSELDAGSTFTVELPLPHEQVSPDHR</sequence>
<dbReference type="Pfam" id="PF00512">
    <property type="entry name" value="HisKA"/>
    <property type="match status" value="1"/>
</dbReference>
<evidence type="ECO:0000313" key="8">
    <source>
        <dbReference type="Proteomes" id="UP000075604"/>
    </source>
</evidence>
<dbReference type="Proteomes" id="UP000075604">
    <property type="component" value="Unassembled WGS sequence"/>
</dbReference>
<dbReference type="SMART" id="SM00388">
    <property type="entry name" value="HisKA"/>
    <property type="match status" value="1"/>
</dbReference>
<dbReference type="InterPro" id="IPR029016">
    <property type="entry name" value="GAF-like_dom_sf"/>
</dbReference>
<protein>
    <recommendedName>
        <fullName evidence="2">histidine kinase</fullName>
        <ecNumber evidence="2">2.7.13.3</ecNumber>
    </recommendedName>
</protein>
<gene>
    <name evidence="7" type="ORF">BE04_48895</name>
</gene>
<dbReference type="SUPFAM" id="SSF55781">
    <property type="entry name" value="GAF domain-like"/>
    <property type="match status" value="1"/>
</dbReference>
<dbReference type="Gene3D" id="3.30.565.10">
    <property type="entry name" value="Histidine kinase-like ATPase, C-terminal domain"/>
    <property type="match status" value="1"/>
</dbReference>
<dbReference type="Pfam" id="PF02518">
    <property type="entry name" value="HATPase_c"/>
    <property type="match status" value="1"/>
</dbReference>
<keyword evidence="3" id="KW-0597">Phosphoprotein</keyword>
<evidence type="ECO:0000259" key="6">
    <source>
        <dbReference type="PROSITE" id="PS50109"/>
    </source>
</evidence>
<keyword evidence="4" id="KW-0808">Transferase</keyword>
<dbReference type="PANTHER" id="PTHR43047">
    <property type="entry name" value="TWO-COMPONENT HISTIDINE PROTEIN KINASE"/>
    <property type="match status" value="1"/>
</dbReference>
<dbReference type="InterPro" id="IPR003661">
    <property type="entry name" value="HisK_dim/P_dom"/>
</dbReference>
<evidence type="ECO:0000256" key="3">
    <source>
        <dbReference type="ARBA" id="ARBA00022553"/>
    </source>
</evidence>
<dbReference type="SMART" id="SM00065">
    <property type="entry name" value="GAF"/>
    <property type="match status" value="1"/>
</dbReference>
<evidence type="ECO:0000313" key="7">
    <source>
        <dbReference type="EMBL" id="KYF55207.1"/>
    </source>
</evidence>
<reference evidence="7 8" key="1">
    <citation type="submission" date="2014-02" db="EMBL/GenBank/DDBJ databases">
        <title>The small core and large imbalanced accessory genome model reveals a collaborative survival strategy of Sorangium cellulosum strains in nature.</title>
        <authorList>
            <person name="Han K."/>
            <person name="Peng R."/>
            <person name="Blom J."/>
            <person name="Li Y.-Z."/>
        </authorList>
    </citation>
    <scope>NUCLEOTIDE SEQUENCE [LARGE SCALE GENOMIC DNA]</scope>
    <source>
        <strain evidence="7 8">So0157-18</strain>
    </source>
</reference>
<evidence type="ECO:0000256" key="5">
    <source>
        <dbReference type="ARBA" id="ARBA00022777"/>
    </source>
</evidence>
<dbReference type="PROSITE" id="PS50109">
    <property type="entry name" value="HIS_KIN"/>
    <property type="match status" value="1"/>
</dbReference>
<dbReference type="InterPro" id="IPR005467">
    <property type="entry name" value="His_kinase_dom"/>
</dbReference>
<dbReference type="SUPFAM" id="SSF55874">
    <property type="entry name" value="ATPase domain of HSP90 chaperone/DNA topoisomerase II/histidine kinase"/>
    <property type="match status" value="1"/>
</dbReference>
<dbReference type="InterPro" id="IPR003018">
    <property type="entry name" value="GAF"/>
</dbReference>
<dbReference type="InterPro" id="IPR003594">
    <property type="entry name" value="HATPase_dom"/>
</dbReference>
<evidence type="ECO:0000256" key="1">
    <source>
        <dbReference type="ARBA" id="ARBA00000085"/>
    </source>
</evidence>
<dbReference type="FunFam" id="3.30.565.10:FF:000006">
    <property type="entry name" value="Sensor histidine kinase WalK"/>
    <property type="match status" value="1"/>
</dbReference>
<dbReference type="InterPro" id="IPR004358">
    <property type="entry name" value="Sig_transdc_His_kin-like_C"/>
</dbReference>
<accession>A0A150PHP3</accession>
<organism evidence="7 8">
    <name type="scientific">Sorangium cellulosum</name>
    <name type="common">Polyangium cellulosum</name>
    <dbReference type="NCBI Taxonomy" id="56"/>
    <lineage>
        <taxon>Bacteria</taxon>
        <taxon>Pseudomonadati</taxon>
        <taxon>Myxococcota</taxon>
        <taxon>Polyangia</taxon>
        <taxon>Polyangiales</taxon>
        <taxon>Polyangiaceae</taxon>
        <taxon>Sorangium</taxon>
    </lineage>
</organism>